<evidence type="ECO:0000256" key="16">
    <source>
        <dbReference type="ARBA" id="ARBA00047594"/>
    </source>
</evidence>
<accession>S0ESX1</accession>
<dbReference type="AlphaFoldDB" id="S0ESX1"/>
<dbReference type="eggNOG" id="COG1968">
    <property type="taxonomic scope" value="Bacteria"/>
</dbReference>
<dbReference type="GO" id="GO:0009252">
    <property type="term" value="P:peptidoglycan biosynthetic process"/>
    <property type="evidence" value="ECO:0007669"/>
    <property type="project" value="UniProtKB-KW"/>
</dbReference>
<keyword evidence="9 17" id="KW-0573">Peptidoglycan synthesis</keyword>
<reference evidence="19" key="1">
    <citation type="submission" date="2013-03" db="EMBL/GenBank/DDBJ databases">
        <title>Genome sequence of Chthonomonas calidirosea, the first sequenced genome from the Armatimonadetes phylum (formally candidate division OP10).</title>
        <authorList>
            <person name="Lee K.C.Y."/>
            <person name="Morgan X.C."/>
            <person name="Dunfield P.F."/>
            <person name="Tamas I."/>
            <person name="Houghton K.M."/>
            <person name="Vyssotski M."/>
            <person name="Ryan J.L.J."/>
            <person name="Lagutin K."/>
            <person name="McDonald I.R."/>
            <person name="Stott M.B."/>
        </authorList>
    </citation>
    <scope>NUCLEOTIDE SEQUENCE [LARGE SCALE GENOMIC DNA]</scope>
    <source>
        <strain evidence="19">DSM 23976 / ICMP 18418 / T49</strain>
    </source>
</reference>
<dbReference type="GO" id="GO:0005886">
    <property type="term" value="C:plasma membrane"/>
    <property type="evidence" value="ECO:0007669"/>
    <property type="project" value="UniProtKB-SubCell"/>
</dbReference>
<gene>
    <name evidence="17" type="primary">uppP</name>
    <name evidence="18" type="ORF">CCALI_00273</name>
</gene>
<dbReference type="STRING" id="454171.CP488_00884"/>
<dbReference type="EMBL" id="HF951689">
    <property type="protein sequence ID" value="CCW34110.1"/>
    <property type="molecule type" value="Genomic_DNA"/>
</dbReference>
<evidence type="ECO:0000256" key="11">
    <source>
        <dbReference type="ARBA" id="ARBA00023136"/>
    </source>
</evidence>
<comment type="function">
    <text evidence="17">Catalyzes the dephosphorylation of undecaprenyl diphosphate (UPP). Confers resistance to bacitracin.</text>
</comment>
<dbReference type="EC" id="3.6.1.27" evidence="3 17"/>
<evidence type="ECO:0000256" key="8">
    <source>
        <dbReference type="ARBA" id="ARBA00022960"/>
    </source>
</evidence>
<dbReference type="OrthoDB" id="9808289at2"/>
<dbReference type="KEGG" id="ccz:CCALI_00273"/>
<evidence type="ECO:0000256" key="9">
    <source>
        <dbReference type="ARBA" id="ARBA00022984"/>
    </source>
</evidence>
<protein>
    <recommendedName>
        <fullName evidence="4 17">Undecaprenyl-diphosphatase</fullName>
        <ecNumber evidence="3 17">3.6.1.27</ecNumber>
    </recommendedName>
    <alternativeName>
        <fullName evidence="15 17">Bacitracin resistance protein</fullName>
    </alternativeName>
    <alternativeName>
        <fullName evidence="14 17">Undecaprenyl pyrophosphate phosphatase</fullName>
    </alternativeName>
</protein>
<evidence type="ECO:0000256" key="6">
    <source>
        <dbReference type="ARBA" id="ARBA00022692"/>
    </source>
</evidence>
<evidence type="ECO:0000256" key="10">
    <source>
        <dbReference type="ARBA" id="ARBA00022989"/>
    </source>
</evidence>
<evidence type="ECO:0000256" key="1">
    <source>
        <dbReference type="ARBA" id="ARBA00004651"/>
    </source>
</evidence>
<evidence type="ECO:0000256" key="12">
    <source>
        <dbReference type="ARBA" id="ARBA00023251"/>
    </source>
</evidence>
<keyword evidence="6 17" id="KW-0812">Transmembrane</keyword>
<evidence type="ECO:0000313" key="18">
    <source>
        <dbReference type="EMBL" id="CCW34110.1"/>
    </source>
</evidence>
<comment type="catalytic activity">
    <reaction evidence="16 17">
        <text>di-trans,octa-cis-undecaprenyl diphosphate + H2O = di-trans,octa-cis-undecaprenyl phosphate + phosphate + H(+)</text>
        <dbReference type="Rhea" id="RHEA:28094"/>
        <dbReference type="ChEBI" id="CHEBI:15377"/>
        <dbReference type="ChEBI" id="CHEBI:15378"/>
        <dbReference type="ChEBI" id="CHEBI:43474"/>
        <dbReference type="ChEBI" id="CHEBI:58405"/>
        <dbReference type="ChEBI" id="CHEBI:60392"/>
        <dbReference type="EC" id="3.6.1.27"/>
    </reaction>
</comment>
<dbReference type="GO" id="GO:0046677">
    <property type="term" value="P:response to antibiotic"/>
    <property type="evidence" value="ECO:0007669"/>
    <property type="project" value="UniProtKB-UniRule"/>
</dbReference>
<dbReference type="GO" id="GO:0071555">
    <property type="term" value="P:cell wall organization"/>
    <property type="evidence" value="ECO:0007669"/>
    <property type="project" value="UniProtKB-KW"/>
</dbReference>
<evidence type="ECO:0000256" key="17">
    <source>
        <dbReference type="HAMAP-Rule" id="MF_01006"/>
    </source>
</evidence>
<evidence type="ECO:0000256" key="3">
    <source>
        <dbReference type="ARBA" id="ARBA00012374"/>
    </source>
</evidence>
<comment type="similarity">
    <text evidence="2 17">Belongs to the UppP family.</text>
</comment>
<dbReference type="PANTHER" id="PTHR30622">
    <property type="entry name" value="UNDECAPRENYL-DIPHOSPHATASE"/>
    <property type="match status" value="1"/>
</dbReference>
<evidence type="ECO:0000256" key="14">
    <source>
        <dbReference type="ARBA" id="ARBA00032707"/>
    </source>
</evidence>
<sequence>MNWLQAALLGLLQGLTEFLPVSSTAHMDIASRLMLGHDVGSAFSAVVQLGPIVAIIVYFWKDIVRYLRGILRTRTPLNIPPHDTDARLGWYVAFGTIPLAVFGVLLEKKIDTTFRRFDVVAVALIVLAAIMLVAEVVGKRKKDLEHLSFLDSQIIGWAQVLALVPGASRSGTTITAGLFRDLDHESATHFSFLLSIPAITAAGLYKLSKTALFVLKPSAFSPNEAHRLMPFHVGPPTFTELGMFLFAALVAGIFAYIVTKWFMGYMRFHNTFLFIGYRILLGVLILALLKAGVLHEHTPERTANVSHHVLLSKRE</sequence>
<keyword evidence="11 17" id="KW-0472">Membrane</keyword>
<dbReference type="HOGENOM" id="CLU_060296_1_0_0"/>
<dbReference type="PATRIC" id="fig|1303518.3.peg.277"/>
<feature type="transmembrane region" description="Helical" evidence="17">
    <location>
        <begin position="271"/>
        <end position="289"/>
    </location>
</feature>
<evidence type="ECO:0000256" key="7">
    <source>
        <dbReference type="ARBA" id="ARBA00022801"/>
    </source>
</evidence>
<dbReference type="InParanoid" id="S0ESX1"/>
<dbReference type="Proteomes" id="UP000014227">
    <property type="component" value="Chromosome I"/>
</dbReference>
<comment type="miscellaneous">
    <text evidence="17">Bacitracin is thought to be involved in the inhibition of peptidoglycan synthesis by sequestering undecaprenyl diphosphate, thereby reducing the pool of lipid carrier available.</text>
</comment>
<dbReference type="GO" id="GO:0008360">
    <property type="term" value="P:regulation of cell shape"/>
    <property type="evidence" value="ECO:0007669"/>
    <property type="project" value="UniProtKB-KW"/>
</dbReference>
<feature type="transmembrane region" description="Helical" evidence="17">
    <location>
        <begin position="119"/>
        <end position="138"/>
    </location>
</feature>
<organism evidence="18 19">
    <name type="scientific">Chthonomonas calidirosea (strain DSM 23976 / ICMP 18418 / T49)</name>
    <dbReference type="NCBI Taxonomy" id="1303518"/>
    <lineage>
        <taxon>Bacteria</taxon>
        <taxon>Bacillati</taxon>
        <taxon>Armatimonadota</taxon>
        <taxon>Chthonomonadia</taxon>
        <taxon>Chthonomonadales</taxon>
        <taxon>Chthonomonadaceae</taxon>
        <taxon>Chthonomonas</taxon>
    </lineage>
</organism>
<dbReference type="InterPro" id="IPR003824">
    <property type="entry name" value="UppP"/>
</dbReference>
<proteinExistence type="inferred from homology"/>
<keyword evidence="13 17" id="KW-0961">Cell wall biogenesis/degradation</keyword>
<keyword evidence="8 17" id="KW-0133">Cell shape</keyword>
<evidence type="ECO:0000256" key="5">
    <source>
        <dbReference type="ARBA" id="ARBA00022475"/>
    </source>
</evidence>
<keyword evidence="7 17" id="KW-0378">Hydrolase</keyword>
<evidence type="ECO:0000313" key="19">
    <source>
        <dbReference type="Proteomes" id="UP000014227"/>
    </source>
</evidence>
<evidence type="ECO:0000256" key="2">
    <source>
        <dbReference type="ARBA" id="ARBA00010621"/>
    </source>
</evidence>
<dbReference type="GO" id="GO:0050380">
    <property type="term" value="F:undecaprenyl-diphosphatase activity"/>
    <property type="evidence" value="ECO:0007669"/>
    <property type="project" value="UniProtKB-UniRule"/>
</dbReference>
<keyword evidence="19" id="KW-1185">Reference proteome</keyword>
<keyword evidence="12 17" id="KW-0046">Antibiotic resistance</keyword>
<evidence type="ECO:0000256" key="15">
    <source>
        <dbReference type="ARBA" id="ARBA00032932"/>
    </source>
</evidence>
<comment type="subcellular location">
    <subcellularLocation>
        <location evidence="1 17">Cell membrane</location>
        <topology evidence="1 17">Multi-pass membrane protein</topology>
    </subcellularLocation>
</comment>
<keyword evidence="5 17" id="KW-1003">Cell membrane</keyword>
<feature type="transmembrane region" description="Helical" evidence="17">
    <location>
        <begin position="241"/>
        <end position="259"/>
    </location>
</feature>
<name>S0ESX1_CHTCT</name>
<evidence type="ECO:0000256" key="13">
    <source>
        <dbReference type="ARBA" id="ARBA00023316"/>
    </source>
</evidence>
<dbReference type="RefSeq" id="WP_016481674.1">
    <property type="nucleotide sequence ID" value="NC_021487.1"/>
</dbReference>
<dbReference type="Pfam" id="PF02673">
    <property type="entry name" value="BacA"/>
    <property type="match status" value="1"/>
</dbReference>
<dbReference type="HAMAP" id="MF_01006">
    <property type="entry name" value="Undec_diphosphatase"/>
    <property type="match status" value="1"/>
</dbReference>
<feature type="transmembrane region" description="Helical" evidence="17">
    <location>
        <begin position="40"/>
        <end position="60"/>
    </location>
</feature>
<evidence type="ECO:0000256" key="4">
    <source>
        <dbReference type="ARBA" id="ARBA00021581"/>
    </source>
</evidence>
<dbReference type="FunCoup" id="S0ESX1">
    <property type="interactions" value="322"/>
</dbReference>
<feature type="transmembrane region" description="Helical" evidence="17">
    <location>
        <begin position="88"/>
        <end position="107"/>
    </location>
</feature>
<keyword evidence="10 17" id="KW-1133">Transmembrane helix</keyword>
<dbReference type="PANTHER" id="PTHR30622:SF4">
    <property type="entry name" value="UNDECAPRENYL-DIPHOSPHATASE"/>
    <property type="match status" value="1"/>
</dbReference>